<feature type="transmembrane region" description="Helical" evidence="1">
    <location>
        <begin position="138"/>
        <end position="160"/>
    </location>
</feature>
<keyword evidence="1" id="KW-0472">Membrane</keyword>
<gene>
    <name evidence="2" type="ORF">Xsto_01726</name>
</gene>
<comment type="caution">
    <text evidence="2">The sequence shown here is derived from an EMBL/GenBank/DDBJ whole genome shotgun (WGS) entry which is preliminary data.</text>
</comment>
<feature type="transmembrane region" description="Helical" evidence="1">
    <location>
        <begin position="104"/>
        <end position="126"/>
    </location>
</feature>
<name>A0A2D0KQR7_9GAMM</name>
<proteinExistence type="predicted"/>
<protein>
    <submittedName>
        <fullName evidence="2">Membrane protein</fullName>
    </submittedName>
</protein>
<dbReference type="InterPro" id="IPR046730">
    <property type="entry name" value="DUF6622"/>
</dbReference>
<feature type="transmembrane region" description="Helical" evidence="1">
    <location>
        <begin position="61"/>
        <end position="83"/>
    </location>
</feature>
<sequence length="172" mass="19570">MSILMIIKDTPVWVWILFVFLVLRGIKALDDREMTVSRLFLLPIVFFIWAVYVVLHETVFQASALLALVVGILAGIAIGWKLWSTQPRLRKKPDSDLIIRSGTPLTLIFILIIFCVKFIISASAAIHPALTHSFSFNLLFGFASGLLDGIFWGGTLNLYIPYYKDRQKRRVE</sequence>
<feature type="transmembrane region" description="Helical" evidence="1">
    <location>
        <begin position="12"/>
        <end position="29"/>
    </location>
</feature>
<dbReference type="AlphaFoldDB" id="A0A2D0KQR7"/>
<dbReference type="RefSeq" id="WP_099111185.1">
    <property type="nucleotide sequence ID" value="NZ_CAWNRH010000035.1"/>
</dbReference>
<reference evidence="2 3" key="1">
    <citation type="journal article" date="2017" name="Nat. Microbiol.">
        <title>Natural product diversity associated with the nematode symbionts Photorhabdus and Xenorhabdus.</title>
        <authorList>
            <person name="Tobias N.J."/>
            <person name="Wolff H."/>
            <person name="Djahanschiri B."/>
            <person name="Grundmann F."/>
            <person name="Kronenwerth M."/>
            <person name="Shi Y.M."/>
            <person name="Simonyi S."/>
            <person name="Grun P."/>
            <person name="Shapiro-Ilan D."/>
            <person name="Pidot S.J."/>
            <person name="Stinear T.P."/>
            <person name="Ebersberger I."/>
            <person name="Bode H.B."/>
        </authorList>
    </citation>
    <scope>NUCLEOTIDE SEQUENCE [LARGE SCALE GENOMIC DNA]</scope>
    <source>
        <strain evidence="2 3">DSM 17904</strain>
    </source>
</reference>
<evidence type="ECO:0000313" key="2">
    <source>
        <dbReference type="EMBL" id="PHM65781.1"/>
    </source>
</evidence>
<dbReference type="Pfam" id="PF20327">
    <property type="entry name" value="DUF6622"/>
    <property type="match status" value="1"/>
</dbReference>
<accession>A0A2D0KQR7</accession>
<keyword evidence="1" id="KW-0812">Transmembrane</keyword>
<evidence type="ECO:0000256" key="1">
    <source>
        <dbReference type="SAM" id="Phobius"/>
    </source>
</evidence>
<evidence type="ECO:0000313" key="3">
    <source>
        <dbReference type="Proteomes" id="UP000222366"/>
    </source>
</evidence>
<dbReference type="Proteomes" id="UP000222366">
    <property type="component" value="Unassembled WGS sequence"/>
</dbReference>
<feature type="transmembrane region" description="Helical" evidence="1">
    <location>
        <begin position="36"/>
        <end position="55"/>
    </location>
</feature>
<keyword evidence="3" id="KW-1185">Reference proteome</keyword>
<dbReference type="EMBL" id="NJAJ01000013">
    <property type="protein sequence ID" value="PHM65781.1"/>
    <property type="molecule type" value="Genomic_DNA"/>
</dbReference>
<organism evidence="2 3">
    <name type="scientific">Xenorhabdus stockiae</name>
    <dbReference type="NCBI Taxonomy" id="351614"/>
    <lineage>
        <taxon>Bacteria</taxon>
        <taxon>Pseudomonadati</taxon>
        <taxon>Pseudomonadota</taxon>
        <taxon>Gammaproteobacteria</taxon>
        <taxon>Enterobacterales</taxon>
        <taxon>Morganellaceae</taxon>
        <taxon>Xenorhabdus</taxon>
    </lineage>
</organism>
<keyword evidence="1" id="KW-1133">Transmembrane helix</keyword>